<sequence>MSLFSLLQAYSALKHPRLISIPSHLPFLQLHDFLLSEILLNPHLLQYPPSNTYQLSFWKWVIDRLEILLGDQAGEDAEIDQRMYDRLVSLVAISKPAAYDTIAPPPPSFVTHYWYPAPRSDPPASTGAVSSTEYHSVTLFESRTTIESGTTGLRTWRASFVLAQFLLENSTLLVDKSVLELGSGTGFLGLIVADIQVSSGGLTGLPALHLTDVNGDVLRRCLENTQLACNASHRHGNLSVRSMDWFDALEKDDVPNVQAYLNIIAPDLVLGTDILYHPDMISPFLATLDIALRASRSPGGGIAYLALTVRNADLLDSFLLAISDHNLSAEELRYFDHDFRSCFLEPSEGVDEEVKIFKIALHSSSPHTPTLQYT</sequence>
<accession>A0ACC0U0F0</accession>
<organism evidence="1 2">
    <name type="scientific">Russula earlei</name>
    <dbReference type="NCBI Taxonomy" id="71964"/>
    <lineage>
        <taxon>Eukaryota</taxon>
        <taxon>Fungi</taxon>
        <taxon>Dikarya</taxon>
        <taxon>Basidiomycota</taxon>
        <taxon>Agaricomycotina</taxon>
        <taxon>Agaricomycetes</taxon>
        <taxon>Russulales</taxon>
        <taxon>Russulaceae</taxon>
        <taxon>Russula</taxon>
    </lineage>
</organism>
<keyword evidence="2" id="KW-1185">Reference proteome</keyword>
<comment type="caution">
    <text evidence="1">The sequence shown here is derived from an EMBL/GenBank/DDBJ whole genome shotgun (WGS) entry which is preliminary data.</text>
</comment>
<reference evidence="1" key="1">
    <citation type="submission" date="2021-03" db="EMBL/GenBank/DDBJ databases">
        <title>Evolutionary priming and transition to the ectomycorrhizal habit in an iconic lineage of mushroom-forming fungi: is preadaptation a requirement?</title>
        <authorList>
            <consortium name="DOE Joint Genome Institute"/>
            <person name="Looney B.P."/>
            <person name="Miyauchi S."/>
            <person name="Morin E."/>
            <person name="Drula E."/>
            <person name="Courty P.E."/>
            <person name="Chicoki N."/>
            <person name="Fauchery L."/>
            <person name="Kohler A."/>
            <person name="Kuo A."/>
            <person name="LaButti K."/>
            <person name="Pangilinan J."/>
            <person name="Lipzen A."/>
            <person name="Riley R."/>
            <person name="Andreopoulos W."/>
            <person name="He G."/>
            <person name="Johnson J."/>
            <person name="Barry K.W."/>
            <person name="Grigoriev I.V."/>
            <person name="Nagy L."/>
            <person name="Hibbett D."/>
            <person name="Henrissat B."/>
            <person name="Matheny P.B."/>
            <person name="Labbe J."/>
            <person name="Martin A.F."/>
        </authorList>
    </citation>
    <scope>NUCLEOTIDE SEQUENCE</scope>
    <source>
        <strain evidence="1">BPL698</strain>
    </source>
</reference>
<dbReference type="Proteomes" id="UP001207468">
    <property type="component" value="Unassembled WGS sequence"/>
</dbReference>
<gene>
    <name evidence="1" type="ORF">F5148DRAFT_1378176</name>
</gene>
<evidence type="ECO:0000313" key="1">
    <source>
        <dbReference type="EMBL" id="KAI9454826.1"/>
    </source>
</evidence>
<protein>
    <submittedName>
        <fullName evidence="1">Uncharacterized protein</fullName>
    </submittedName>
</protein>
<name>A0ACC0U0F0_9AGAM</name>
<evidence type="ECO:0000313" key="2">
    <source>
        <dbReference type="Proteomes" id="UP001207468"/>
    </source>
</evidence>
<dbReference type="EMBL" id="JAGFNK010000264">
    <property type="protein sequence ID" value="KAI9454826.1"/>
    <property type="molecule type" value="Genomic_DNA"/>
</dbReference>
<proteinExistence type="predicted"/>